<dbReference type="Proteomes" id="UP001497482">
    <property type="component" value="Chromosome 19"/>
</dbReference>
<dbReference type="GO" id="GO:0006281">
    <property type="term" value="P:DNA repair"/>
    <property type="evidence" value="ECO:0007669"/>
    <property type="project" value="UniProtKB-ARBA"/>
</dbReference>
<dbReference type="Gene3D" id="3.90.320.10">
    <property type="match status" value="1"/>
</dbReference>
<keyword evidence="2" id="KW-0255">Endonuclease</keyword>
<organism evidence="5 6">
    <name type="scientific">Knipowitschia caucasica</name>
    <name type="common">Caucasian dwarf goby</name>
    <name type="synonym">Pomatoschistus caucasicus</name>
    <dbReference type="NCBI Taxonomy" id="637954"/>
    <lineage>
        <taxon>Eukaryota</taxon>
        <taxon>Metazoa</taxon>
        <taxon>Chordata</taxon>
        <taxon>Craniata</taxon>
        <taxon>Vertebrata</taxon>
        <taxon>Euteleostomi</taxon>
        <taxon>Actinopterygii</taxon>
        <taxon>Neopterygii</taxon>
        <taxon>Teleostei</taxon>
        <taxon>Neoteleostei</taxon>
        <taxon>Acanthomorphata</taxon>
        <taxon>Gobiaria</taxon>
        <taxon>Gobiiformes</taxon>
        <taxon>Gobioidei</taxon>
        <taxon>Gobiidae</taxon>
        <taxon>Gobiinae</taxon>
        <taxon>Knipowitschia</taxon>
    </lineage>
</organism>
<dbReference type="Pfam" id="PF01771">
    <property type="entry name" value="Viral_alk_exo"/>
    <property type="match status" value="1"/>
</dbReference>
<accession>A0AAV2KLV3</accession>
<dbReference type="EMBL" id="OZ035841">
    <property type="protein sequence ID" value="CAL1589583.1"/>
    <property type="molecule type" value="Genomic_DNA"/>
</dbReference>
<dbReference type="PANTHER" id="PTHR47526:SF4">
    <property type="entry name" value="SWIM-TYPE DOMAIN-CONTAINING PROTEIN"/>
    <property type="match status" value="1"/>
</dbReference>
<evidence type="ECO:0000256" key="4">
    <source>
        <dbReference type="ARBA" id="ARBA00022839"/>
    </source>
</evidence>
<dbReference type="GO" id="GO:0004527">
    <property type="term" value="F:exonuclease activity"/>
    <property type="evidence" value="ECO:0007669"/>
    <property type="project" value="UniProtKB-KW"/>
</dbReference>
<proteinExistence type="predicted"/>
<dbReference type="InterPro" id="IPR011335">
    <property type="entry name" value="Restrct_endonuc-II-like"/>
</dbReference>
<protein>
    <submittedName>
        <fullName evidence="5">Uncharacterized protein</fullName>
    </submittedName>
</protein>
<evidence type="ECO:0000256" key="1">
    <source>
        <dbReference type="ARBA" id="ARBA00022722"/>
    </source>
</evidence>
<evidence type="ECO:0000256" key="3">
    <source>
        <dbReference type="ARBA" id="ARBA00022801"/>
    </source>
</evidence>
<dbReference type="InterPro" id="IPR034720">
    <property type="entry name" value="Viral_alk_exo"/>
</dbReference>
<dbReference type="AlphaFoldDB" id="A0AAV2KLV3"/>
<dbReference type="PANTHER" id="PTHR47526">
    <property type="entry name" value="ATP-DEPENDENT DNA HELICASE"/>
    <property type="match status" value="1"/>
</dbReference>
<gene>
    <name evidence="5" type="ORF">KC01_LOCUS19210</name>
</gene>
<dbReference type="GO" id="GO:0004519">
    <property type="term" value="F:endonuclease activity"/>
    <property type="evidence" value="ECO:0007669"/>
    <property type="project" value="UniProtKB-KW"/>
</dbReference>
<keyword evidence="1" id="KW-0540">Nuclease</keyword>
<dbReference type="SUPFAM" id="SSF52980">
    <property type="entry name" value="Restriction endonuclease-like"/>
    <property type="match status" value="1"/>
</dbReference>
<reference evidence="5 6" key="1">
    <citation type="submission" date="2024-04" db="EMBL/GenBank/DDBJ databases">
        <authorList>
            <person name="Waldvogel A.-M."/>
            <person name="Schoenle A."/>
        </authorList>
    </citation>
    <scope>NUCLEOTIDE SEQUENCE [LARGE SCALE GENOMIC DNA]</scope>
</reference>
<keyword evidence="4" id="KW-0269">Exonuclease</keyword>
<evidence type="ECO:0000256" key="2">
    <source>
        <dbReference type="ARBA" id="ARBA00022759"/>
    </source>
</evidence>
<keyword evidence="3" id="KW-0378">Hydrolase</keyword>
<dbReference type="InterPro" id="IPR011604">
    <property type="entry name" value="PDDEXK-like_dom_sf"/>
</dbReference>
<evidence type="ECO:0000313" key="6">
    <source>
        <dbReference type="Proteomes" id="UP001497482"/>
    </source>
</evidence>
<evidence type="ECO:0000313" key="5">
    <source>
        <dbReference type="EMBL" id="CAL1589583.1"/>
    </source>
</evidence>
<sequence>MPTHVDKIPVASVSRIDFASARAKKQRLDDAISCSTIEPKKKPAKPCPTVAKGSETYKRFFEELSQNCPKSAALITNEAFYKKFIPKSATPTLPKSIMDCRTEDTVSLSDGDMDELCKTFALPALTASHISAVERETRKQASSRIWFRQRAGRITASKLKQALHTTVDKPAKSLIKAICYPEANRFSSLATRYGCQHEAQARQEMRTMWHYRCYDTKEGRETRTMWHYRCHDTKEGRETRTMWHYRCHHTKEGRETRTMWHYRCYDTKEERREPCGTIDATTLRKEGRREPCGTIDATTLRKEERREPCGTIDATTLRKRDENHVAL</sequence>
<keyword evidence="6" id="KW-1185">Reference proteome</keyword>
<name>A0AAV2KLV3_KNICA</name>